<comment type="caution">
    <text evidence="1">The sequence shown here is derived from an EMBL/GenBank/DDBJ whole genome shotgun (WGS) entry which is preliminary data.</text>
</comment>
<evidence type="ECO:0000313" key="2">
    <source>
        <dbReference type="Proteomes" id="UP000557509"/>
    </source>
</evidence>
<accession>A0A7J6JZA3</accession>
<gene>
    <name evidence="1" type="ORF">TGRH88_052130</name>
</gene>
<proteinExistence type="predicted"/>
<keyword evidence="2" id="KW-1185">Reference proteome</keyword>
<evidence type="ECO:0000313" key="1">
    <source>
        <dbReference type="EMBL" id="KAF4639441.1"/>
    </source>
</evidence>
<protein>
    <submittedName>
        <fullName evidence="1">Uncharacterized protein</fullName>
    </submittedName>
</protein>
<dbReference type="Proteomes" id="UP000557509">
    <property type="component" value="Unassembled WGS sequence"/>
</dbReference>
<name>A0A7J6JZA3_TOXGO</name>
<organism evidence="1 2">
    <name type="scientific">Toxoplasma gondii</name>
    <dbReference type="NCBI Taxonomy" id="5811"/>
    <lineage>
        <taxon>Eukaryota</taxon>
        <taxon>Sar</taxon>
        <taxon>Alveolata</taxon>
        <taxon>Apicomplexa</taxon>
        <taxon>Conoidasida</taxon>
        <taxon>Coccidia</taxon>
        <taxon>Eucoccidiorida</taxon>
        <taxon>Eimeriorina</taxon>
        <taxon>Sarcocystidae</taxon>
        <taxon>Toxoplasma</taxon>
    </lineage>
</organism>
<dbReference type="AlphaFoldDB" id="A0A7J6JZA3"/>
<reference evidence="1 2" key="1">
    <citation type="submission" date="2020-03" db="EMBL/GenBank/DDBJ databases">
        <title>Genome sequence of Toxoplasma gondii RH-88 strain.</title>
        <authorList>
            <person name="Lorenzi H.A."/>
            <person name="Venepally P."/>
            <person name="Rozenberg A."/>
            <person name="Sibley D."/>
        </authorList>
    </citation>
    <scope>NUCLEOTIDE SEQUENCE [LARGE SCALE GENOMIC DNA]</scope>
    <source>
        <strain evidence="1 2">RH-88</strain>
    </source>
</reference>
<sequence length="81" mass="8912">MGPYQSPTSAVPVLRVSRVACKSRCFRKVLGEEGTLKIEKIGGTLCVFRNRKPITLFAGTEAFSTLIFTRAQLAISFTWTG</sequence>
<dbReference type="EMBL" id="JAAUHK010000196">
    <property type="protein sequence ID" value="KAF4639441.1"/>
    <property type="molecule type" value="Genomic_DNA"/>
</dbReference>